<dbReference type="SUPFAM" id="SSF51905">
    <property type="entry name" value="FAD/NAD(P)-binding domain"/>
    <property type="match status" value="1"/>
</dbReference>
<accession>A0A9W9ANZ9</accession>
<feature type="transmembrane region" description="Helical" evidence="1">
    <location>
        <begin position="12"/>
        <end position="29"/>
    </location>
</feature>
<evidence type="ECO:0000256" key="1">
    <source>
        <dbReference type="SAM" id="Phobius"/>
    </source>
</evidence>
<proteinExistence type="predicted"/>
<keyword evidence="1" id="KW-0472">Membrane</keyword>
<keyword evidence="1" id="KW-1133">Transmembrane helix</keyword>
<comment type="caution">
    <text evidence="2">The sequence shown here is derived from an EMBL/GenBank/DDBJ whole genome shotgun (WGS) entry which is preliminary data.</text>
</comment>
<reference evidence="2" key="2">
    <citation type="journal article" date="2023" name="Proc. Natl. Acad. Sci. U.S.A.">
        <title>A global phylogenomic analysis of the shiitake genus Lentinula.</title>
        <authorList>
            <person name="Sierra-Patev S."/>
            <person name="Min B."/>
            <person name="Naranjo-Ortiz M."/>
            <person name="Looney B."/>
            <person name="Konkel Z."/>
            <person name="Slot J.C."/>
            <person name="Sakamoto Y."/>
            <person name="Steenwyk J.L."/>
            <person name="Rokas A."/>
            <person name="Carro J."/>
            <person name="Camarero S."/>
            <person name="Ferreira P."/>
            <person name="Molpeceres G."/>
            <person name="Ruiz-Duenas F.J."/>
            <person name="Serrano A."/>
            <person name="Henrissat B."/>
            <person name="Drula E."/>
            <person name="Hughes K.W."/>
            <person name="Mata J.L."/>
            <person name="Ishikawa N.K."/>
            <person name="Vargas-Isla R."/>
            <person name="Ushijima S."/>
            <person name="Smith C.A."/>
            <person name="Donoghue J."/>
            <person name="Ahrendt S."/>
            <person name="Andreopoulos W."/>
            <person name="He G."/>
            <person name="LaButti K."/>
            <person name="Lipzen A."/>
            <person name="Ng V."/>
            <person name="Riley R."/>
            <person name="Sandor L."/>
            <person name="Barry K."/>
            <person name="Martinez A.T."/>
            <person name="Xiao Y."/>
            <person name="Gibbons J.G."/>
            <person name="Terashima K."/>
            <person name="Grigoriev I.V."/>
            <person name="Hibbett D."/>
        </authorList>
    </citation>
    <scope>NUCLEOTIDE SEQUENCE</scope>
    <source>
        <strain evidence="2">Sp2 HRB7682 ss15</strain>
    </source>
</reference>
<dbReference type="EMBL" id="JANVFS010000009">
    <property type="protein sequence ID" value="KAJ4487209.1"/>
    <property type="molecule type" value="Genomic_DNA"/>
</dbReference>
<reference evidence="2" key="1">
    <citation type="submission" date="2022-08" db="EMBL/GenBank/DDBJ databases">
        <authorList>
            <consortium name="DOE Joint Genome Institute"/>
            <person name="Min B."/>
            <person name="Riley R."/>
            <person name="Sierra-Patev S."/>
            <person name="Naranjo-Ortiz M."/>
            <person name="Looney B."/>
            <person name="Konkel Z."/>
            <person name="Slot J.C."/>
            <person name="Sakamoto Y."/>
            <person name="Steenwyk J.L."/>
            <person name="Rokas A."/>
            <person name="Carro J."/>
            <person name="Camarero S."/>
            <person name="Ferreira P."/>
            <person name="Molpeceres G."/>
            <person name="Ruiz-Duenas F.J."/>
            <person name="Serrano A."/>
            <person name="Henrissat B."/>
            <person name="Drula E."/>
            <person name="Hughes K.W."/>
            <person name="Mata J.L."/>
            <person name="Ishikawa N.K."/>
            <person name="Vargas-Isla R."/>
            <person name="Ushijima S."/>
            <person name="Smith C.A."/>
            <person name="Ahrendt S."/>
            <person name="Andreopoulos W."/>
            <person name="He G."/>
            <person name="Labutti K."/>
            <person name="Lipzen A."/>
            <person name="Ng V."/>
            <person name="Sandor L."/>
            <person name="Barry K."/>
            <person name="Martinez A.T."/>
            <person name="Xiao Y."/>
            <person name="Gibbons J.G."/>
            <person name="Terashima K."/>
            <person name="Hibbett D.S."/>
            <person name="Grigoriev I.V."/>
        </authorList>
    </citation>
    <scope>NUCLEOTIDE SEQUENCE</scope>
    <source>
        <strain evidence="2">Sp2 HRB7682 ss15</strain>
    </source>
</reference>
<keyword evidence="1" id="KW-0812">Transmembrane</keyword>
<evidence type="ECO:0008006" key="4">
    <source>
        <dbReference type="Google" id="ProtNLM"/>
    </source>
</evidence>
<dbReference type="InterPro" id="IPR036188">
    <property type="entry name" value="FAD/NAD-bd_sf"/>
</dbReference>
<dbReference type="Gene3D" id="3.50.50.60">
    <property type="entry name" value="FAD/NAD(P)-binding domain"/>
    <property type="match status" value="1"/>
</dbReference>
<name>A0A9W9ANZ9_9AGAR</name>
<gene>
    <name evidence="2" type="ORF">C8J55DRAFT_507268</name>
</gene>
<evidence type="ECO:0000313" key="2">
    <source>
        <dbReference type="EMBL" id="KAJ4487209.1"/>
    </source>
</evidence>
<dbReference type="Proteomes" id="UP001150238">
    <property type="component" value="Unassembled WGS sequence"/>
</dbReference>
<dbReference type="AlphaFoldDB" id="A0A9W9ANZ9"/>
<organism evidence="2 3">
    <name type="scientific">Lentinula lateritia</name>
    <dbReference type="NCBI Taxonomy" id="40482"/>
    <lineage>
        <taxon>Eukaryota</taxon>
        <taxon>Fungi</taxon>
        <taxon>Dikarya</taxon>
        <taxon>Basidiomycota</taxon>
        <taxon>Agaricomycotina</taxon>
        <taxon>Agaricomycetes</taxon>
        <taxon>Agaricomycetidae</taxon>
        <taxon>Agaricales</taxon>
        <taxon>Marasmiineae</taxon>
        <taxon>Omphalotaceae</taxon>
        <taxon>Lentinula</taxon>
    </lineage>
</organism>
<sequence>MVNQVSQLKAAAQLLAIFYGLTILAWRLLRRYLFNRSSGIPEIENIRKTRFPEQRLDGTALICGGSIAGLLAARICSEFFEHVIIVEPEEWLTSEDGMRRFAWEQEHKRTRVMQYQSLHGSQALLYAGLRKLFPDLAEQCRYSGIAIYPADRKMNFAGTLIPAPVESYHGHLPETLVASRAGLETLLRRLVLGRGNYRNIVQIAGTVIGLSPHSDDPSRIGGVKIRRTDSQIEELDANLVIDCTGVTRAGVKWLSQAGYGSTDVNIDGKLHLKDAKISFDQKLQYSSLICDVNPDTLKKLPIPNDQTIETMFFGFWEDDPDNGRRFFVMTKVDGDRIVIFVGQSSDDPVKYESLNAMRSLIPDLKTHKNPIPGWVIETIDIIEASQPEVHSSQLRIPPTAYIRYHQTVNLPSNFVALGDSVSSVDPLYGQGCTKAFLGAVALHKVLSAKTQVDTKELPADFSEQFFKEHSKKTDNFWQLTHLLDYGIPSTTPLPGEDLKVGRLLRWYLRRVQILATKDAQAGRAYWDGVMGFGTSVDIFHPFLVLKTLFNALIGGE</sequence>
<protein>
    <recommendedName>
        <fullName evidence="4">FAD/NAD(P)-binding domain-containing protein</fullName>
    </recommendedName>
</protein>
<evidence type="ECO:0000313" key="3">
    <source>
        <dbReference type="Proteomes" id="UP001150238"/>
    </source>
</evidence>